<protein>
    <submittedName>
        <fullName evidence="2">Uncharacterized protein</fullName>
    </submittedName>
</protein>
<name>X1BYN6_9ZZZZ</name>
<dbReference type="EMBL" id="BART01017398">
    <property type="protein sequence ID" value="GAG77271.1"/>
    <property type="molecule type" value="Genomic_DNA"/>
</dbReference>
<evidence type="ECO:0000256" key="1">
    <source>
        <dbReference type="SAM" id="MobiDB-lite"/>
    </source>
</evidence>
<feature type="region of interest" description="Disordered" evidence="1">
    <location>
        <begin position="1"/>
        <end position="49"/>
    </location>
</feature>
<comment type="caution">
    <text evidence="2">The sequence shown here is derived from an EMBL/GenBank/DDBJ whole genome shotgun (WGS) entry which is preliminary data.</text>
</comment>
<gene>
    <name evidence="2" type="ORF">S01H4_33135</name>
</gene>
<feature type="compositionally biased region" description="Basic and acidic residues" evidence="1">
    <location>
        <begin position="1"/>
        <end position="10"/>
    </location>
</feature>
<reference evidence="2" key="1">
    <citation type="journal article" date="2014" name="Front. Microbiol.">
        <title>High frequency of phylogenetically diverse reductive dehalogenase-homologous genes in deep subseafloor sedimentary metagenomes.</title>
        <authorList>
            <person name="Kawai M."/>
            <person name="Futagami T."/>
            <person name="Toyoda A."/>
            <person name="Takaki Y."/>
            <person name="Nishi S."/>
            <person name="Hori S."/>
            <person name="Arai W."/>
            <person name="Tsubouchi T."/>
            <person name="Morono Y."/>
            <person name="Uchiyama I."/>
            <person name="Ito T."/>
            <person name="Fujiyama A."/>
            <person name="Inagaki F."/>
            <person name="Takami H."/>
        </authorList>
    </citation>
    <scope>NUCLEOTIDE SEQUENCE</scope>
    <source>
        <strain evidence="2">Expedition CK06-06</strain>
    </source>
</reference>
<evidence type="ECO:0000313" key="2">
    <source>
        <dbReference type="EMBL" id="GAG77271.1"/>
    </source>
</evidence>
<feature type="compositionally biased region" description="Basic and acidic residues" evidence="1">
    <location>
        <begin position="19"/>
        <end position="40"/>
    </location>
</feature>
<proteinExistence type="predicted"/>
<accession>X1BYN6</accession>
<sequence>MPYDRKKYDNIDPATLTRGRTDGKSDENTRQEETRYKEEESGASWVELS</sequence>
<organism evidence="2">
    <name type="scientific">marine sediment metagenome</name>
    <dbReference type="NCBI Taxonomy" id="412755"/>
    <lineage>
        <taxon>unclassified sequences</taxon>
        <taxon>metagenomes</taxon>
        <taxon>ecological metagenomes</taxon>
    </lineage>
</organism>
<dbReference type="AlphaFoldDB" id="X1BYN6"/>